<accession>A0A922KWN5</accession>
<dbReference type="SUPFAM" id="SSF55550">
    <property type="entry name" value="SH2 domain"/>
    <property type="match status" value="2"/>
</dbReference>
<dbReference type="InterPro" id="IPR000980">
    <property type="entry name" value="SH2"/>
</dbReference>
<evidence type="ECO:0000256" key="2">
    <source>
        <dbReference type="PROSITE-ProRule" id="PRU00191"/>
    </source>
</evidence>
<dbReference type="PANTHER" id="PTHR10155:SF10">
    <property type="entry name" value="PI3K21B, ISOFORM B"/>
    <property type="match status" value="1"/>
</dbReference>
<dbReference type="PRINTS" id="PR00401">
    <property type="entry name" value="SH2DOMAIN"/>
</dbReference>
<keyword evidence="1 2" id="KW-0727">SH2 domain</keyword>
<evidence type="ECO:0000256" key="3">
    <source>
        <dbReference type="SAM" id="Coils"/>
    </source>
</evidence>
<protein>
    <submittedName>
        <fullName evidence="6">Phosphatidylinositol 3-kinase regulatory subunit alpha-like protein</fullName>
    </submittedName>
    <submittedName>
        <fullName evidence="7">Phosphatidylinositol 3-kinase regulatory subunit gamma</fullName>
    </submittedName>
</protein>
<reference evidence="7" key="4">
    <citation type="journal article" date="2022" name="Res Sq">
        <title>Comparative Genomics Reveals Insights into the Divergent Evolution of Astigmatic Mites and Household Pest Adaptations.</title>
        <authorList>
            <person name="Xiong Q."/>
            <person name="Wan A.T.-Y."/>
            <person name="Liu X.-Y."/>
            <person name="Fung C.S.-H."/>
            <person name="Xiao X."/>
            <person name="Malainual N."/>
            <person name="Hou J."/>
            <person name="Wang L."/>
            <person name="Wang M."/>
            <person name="Yang K."/>
            <person name="Cui Y."/>
            <person name="Leung E."/>
            <person name="Nong W."/>
            <person name="Shin S.-K."/>
            <person name="Au S."/>
            <person name="Jeong K.Y."/>
            <person name="Chew F.T."/>
            <person name="Hui J."/>
            <person name="Leung T.F."/>
            <person name="Tungtrongchitr A."/>
            <person name="Zhong N."/>
            <person name="Liu Z."/>
            <person name="Tsui S."/>
        </authorList>
    </citation>
    <scope>NUCLEOTIDE SEQUENCE</scope>
    <source>
        <strain evidence="7">Derf</strain>
        <tissue evidence="7">Whole organism</tissue>
    </source>
</reference>
<keyword evidence="8" id="KW-1185">Reference proteome</keyword>
<dbReference type="GO" id="GO:0008286">
    <property type="term" value="P:insulin receptor signaling pathway"/>
    <property type="evidence" value="ECO:0007669"/>
    <property type="project" value="TreeGrafter"/>
</dbReference>
<gene>
    <name evidence="7" type="primary">PIK3R3</name>
    <name evidence="7" type="ORF">DERF_012029</name>
    <name evidence="6" type="ORF">HUG17_9215</name>
</gene>
<name>A0A922KWN5_DERFA</name>
<proteinExistence type="predicted"/>
<keyword evidence="3" id="KW-0175">Coiled coil</keyword>
<dbReference type="Gene3D" id="1.10.287.1490">
    <property type="match status" value="1"/>
</dbReference>
<dbReference type="GO" id="GO:0046854">
    <property type="term" value="P:phosphatidylinositol phosphate biosynthetic process"/>
    <property type="evidence" value="ECO:0007669"/>
    <property type="project" value="TreeGrafter"/>
</dbReference>
<dbReference type="FunFam" id="3.30.505.10:FF:000014">
    <property type="entry name" value="Phosphatidylinositol 3-kinase regulatory subunit alpha"/>
    <property type="match status" value="1"/>
</dbReference>
<feature type="compositionally biased region" description="Low complexity" evidence="4">
    <location>
        <begin position="9"/>
        <end position="33"/>
    </location>
</feature>
<dbReference type="SMART" id="SM00252">
    <property type="entry name" value="SH2"/>
    <property type="match status" value="2"/>
</dbReference>
<dbReference type="GO" id="GO:0005942">
    <property type="term" value="C:phosphatidylinositol 3-kinase complex"/>
    <property type="evidence" value="ECO:0007669"/>
    <property type="project" value="TreeGrafter"/>
</dbReference>
<dbReference type="Proteomes" id="UP000790347">
    <property type="component" value="Unassembled WGS sequence"/>
</dbReference>
<evidence type="ECO:0000256" key="4">
    <source>
        <dbReference type="SAM" id="MobiDB-lite"/>
    </source>
</evidence>
<evidence type="ECO:0000259" key="5">
    <source>
        <dbReference type="PROSITE" id="PS50001"/>
    </source>
</evidence>
<feature type="domain" description="SH2" evidence="5">
    <location>
        <begin position="79"/>
        <end position="174"/>
    </location>
</feature>
<dbReference type="InterPro" id="IPR036860">
    <property type="entry name" value="SH2_dom_sf"/>
</dbReference>
<feature type="compositionally biased region" description="Low complexity" evidence="4">
    <location>
        <begin position="44"/>
        <end position="66"/>
    </location>
</feature>
<dbReference type="PANTHER" id="PTHR10155">
    <property type="entry name" value="PHOSPHATIDYLINOSITOL 3-KINASE REGULATORY SUBUNIT"/>
    <property type="match status" value="1"/>
</dbReference>
<dbReference type="EMBL" id="SDOV01000008">
    <property type="protein sequence ID" value="KAH7638110.1"/>
    <property type="molecule type" value="Genomic_DNA"/>
</dbReference>
<dbReference type="OrthoDB" id="3175255at2759"/>
<dbReference type="AlphaFoldDB" id="A0A922KWN5"/>
<sequence>MTTEEEQEQSTATTNTTTEQCQSLTANTTTTTTEQCQNDDLEIQQQQQPQSKQPKSLQLEQKQEQQSETEEEKLEDAEWYWGKISREEVNEKLRNRPDGTYLVRDSISKIFGEYTLTLRKNNCNKLIKITSRDGLFGFSEPFVFKSVIELINYYKTESLAKYNPSLDVKLLYPVSRFYQPDIEGIEINDMEKVKARLAEVRKELNSKNSQYDQLSEDYDKNNKCIQRQRQAIRSYQLIMGFIQDHINLNNKLQVQALPHEANLMQEQKLKLQTRLNFFTKSIGDLENDLKLMIAYNRLLDRERNSIKPTLQFLGRQHNILQKIVEQNTDEIDLQPHKIETTWLINECKRNEAEQLLKNKKDGTFLIRQSRQQMGKYALSIVSDGNIYHCLISQTDRGYGFSEPYDIFPDLMSLVLHYSKTSLEEHNDNLHTTLRYPIFAHSFHHYHYYYNNNNNGKNDDN</sequence>
<dbReference type="InterPro" id="IPR032498">
    <property type="entry name" value="PI3K_P85_iSH2"/>
</dbReference>
<dbReference type="EMBL" id="ASGP02000006">
    <property type="protein sequence ID" value="KAH9501169.1"/>
    <property type="molecule type" value="Genomic_DNA"/>
</dbReference>
<dbReference type="Pfam" id="PF16454">
    <property type="entry name" value="PI3K_P85_iSH2"/>
    <property type="match status" value="1"/>
</dbReference>
<reference evidence="6" key="3">
    <citation type="journal article" date="2021" name="World Allergy Organ. J.">
        <title>Chromosome-level assembly of Dermatophagoides farinae genome and transcriptome reveals two novel allergens Der f 37 and Der f 39.</title>
        <authorList>
            <person name="Chen J."/>
            <person name="Cai Z."/>
            <person name="Fan D."/>
            <person name="Hu J."/>
            <person name="Hou Y."/>
            <person name="He Y."/>
            <person name="Zhang Z."/>
            <person name="Zhao Z."/>
            <person name="Gao P."/>
            <person name="Hu W."/>
            <person name="Sun J."/>
            <person name="Li J."/>
            <person name="Ji K."/>
        </authorList>
    </citation>
    <scope>NUCLEOTIDE SEQUENCE</scope>
    <source>
        <strain evidence="6">JKM2019</strain>
    </source>
</reference>
<comment type="caution">
    <text evidence="7">The sequence shown here is derived from an EMBL/GenBank/DDBJ whole genome shotgun (WGS) entry which is preliminary data.</text>
</comment>
<evidence type="ECO:0000313" key="7">
    <source>
        <dbReference type="EMBL" id="KAH9501169.1"/>
    </source>
</evidence>
<evidence type="ECO:0000256" key="1">
    <source>
        <dbReference type="ARBA" id="ARBA00022999"/>
    </source>
</evidence>
<feature type="coiled-coil region" evidence="3">
    <location>
        <begin position="187"/>
        <end position="217"/>
    </location>
</feature>
<organism evidence="7 8">
    <name type="scientific">Dermatophagoides farinae</name>
    <name type="common">American house dust mite</name>
    <dbReference type="NCBI Taxonomy" id="6954"/>
    <lineage>
        <taxon>Eukaryota</taxon>
        <taxon>Metazoa</taxon>
        <taxon>Ecdysozoa</taxon>
        <taxon>Arthropoda</taxon>
        <taxon>Chelicerata</taxon>
        <taxon>Arachnida</taxon>
        <taxon>Acari</taxon>
        <taxon>Acariformes</taxon>
        <taxon>Sarcoptiformes</taxon>
        <taxon>Astigmata</taxon>
        <taxon>Psoroptidia</taxon>
        <taxon>Analgoidea</taxon>
        <taxon>Pyroglyphidae</taxon>
        <taxon>Dermatophagoidinae</taxon>
        <taxon>Dermatophagoides</taxon>
    </lineage>
</organism>
<dbReference type="Pfam" id="PF00017">
    <property type="entry name" value="SH2"/>
    <property type="match status" value="2"/>
</dbReference>
<evidence type="ECO:0000313" key="8">
    <source>
        <dbReference type="Proteomes" id="UP000790347"/>
    </source>
</evidence>
<dbReference type="PROSITE" id="PS50001">
    <property type="entry name" value="SH2"/>
    <property type="match status" value="2"/>
</dbReference>
<dbReference type="FunFam" id="3.30.505.10:FF:000100">
    <property type="entry name" value="phosphatidylinositol 3-kinase regulatory subunit gamma"/>
    <property type="match status" value="1"/>
</dbReference>
<feature type="region of interest" description="Disordered" evidence="4">
    <location>
        <begin position="1"/>
        <end position="72"/>
    </location>
</feature>
<reference evidence="7" key="1">
    <citation type="submission" date="2013-05" db="EMBL/GenBank/DDBJ databases">
        <authorList>
            <person name="Yim A.K.Y."/>
            <person name="Chan T.F."/>
            <person name="Ji K.M."/>
            <person name="Liu X.Y."/>
            <person name="Zhou J.W."/>
            <person name="Li R.Q."/>
            <person name="Yang K.Y."/>
            <person name="Li J."/>
            <person name="Li M."/>
            <person name="Law P.T.W."/>
            <person name="Wu Y.L."/>
            <person name="Cai Z.L."/>
            <person name="Qin H."/>
            <person name="Bao Y."/>
            <person name="Leung R.K.K."/>
            <person name="Ng P.K.S."/>
            <person name="Zou J."/>
            <person name="Zhong X.J."/>
            <person name="Ran P.X."/>
            <person name="Zhong N.S."/>
            <person name="Liu Z.G."/>
            <person name="Tsui S.K.W."/>
        </authorList>
    </citation>
    <scope>NUCLEOTIDE SEQUENCE</scope>
    <source>
        <strain evidence="7">Derf</strain>
        <tissue evidence="7">Whole organism</tissue>
    </source>
</reference>
<feature type="domain" description="SH2" evidence="5">
    <location>
        <begin position="342"/>
        <end position="437"/>
    </location>
</feature>
<reference evidence="6" key="2">
    <citation type="submission" date="2020-06" db="EMBL/GenBank/DDBJ databases">
        <authorList>
            <person name="Ji K."/>
            <person name="Li J."/>
        </authorList>
    </citation>
    <scope>NUCLEOTIDE SEQUENCE</scope>
    <source>
        <strain evidence="6">JKM2019</strain>
        <tissue evidence="6">Whole body</tissue>
    </source>
</reference>
<dbReference type="PRINTS" id="PR00678">
    <property type="entry name" value="PI3KINASEP85"/>
</dbReference>
<dbReference type="Gene3D" id="3.30.505.10">
    <property type="entry name" value="SH2 domain"/>
    <property type="match status" value="2"/>
</dbReference>
<evidence type="ECO:0000313" key="6">
    <source>
        <dbReference type="EMBL" id="KAH7638110.1"/>
    </source>
</evidence>
<dbReference type="GO" id="GO:0046935">
    <property type="term" value="F:1-phosphatidylinositol-3-kinase regulator activity"/>
    <property type="evidence" value="ECO:0007669"/>
    <property type="project" value="TreeGrafter"/>
</dbReference>
<dbReference type="Proteomes" id="UP000828236">
    <property type="component" value="Unassembled WGS sequence"/>
</dbReference>